<keyword evidence="2" id="KW-1185">Reference proteome</keyword>
<dbReference type="Proteomes" id="UP001637618">
    <property type="component" value="Unassembled WGS sequence"/>
</dbReference>
<protein>
    <submittedName>
        <fullName evidence="1">Uncharacterized protein</fullName>
    </submittedName>
</protein>
<accession>A0ACC7P9D8</accession>
<name>A0ACC7P9D8_9PSED</name>
<proteinExistence type="predicted"/>
<gene>
    <name evidence="1" type="ORF">OOJ96_01975</name>
</gene>
<organism evidence="1 2">
    <name type="scientific">Pseudomonas imrae</name>
    <dbReference type="NCBI Taxonomy" id="2992837"/>
    <lineage>
        <taxon>Bacteria</taxon>
        <taxon>Pseudomonadati</taxon>
        <taxon>Pseudomonadota</taxon>
        <taxon>Gammaproteobacteria</taxon>
        <taxon>Pseudomonadales</taxon>
        <taxon>Pseudomonadaceae</taxon>
        <taxon>Pseudomonas</taxon>
    </lineage>
</organism>
<comment type="caution">
    <text evidence="1">The sequence shown here is derived from an EMBL/GenBank/DDBJ whole genome shotgun (WGS) entry which is preliminary data.</text>
</comment>
<evidence type="ECO:0000313" key="1">
    <source>
        <dbReference type="EMBL" id="MFO2476174.1"/>
    </source>
</evidence>
<dbReference type="EMBL" id="JAPEQY010000001">
    <property type="protein sequence ID" value="MFO2476174.1"/>
    <property type="molecule type" value="Genomic_DNA"/>
</dbReference>
<evidence type="ECO:0000313" key="2">
    <source>
        <dbReference type="Proteomes" id="UP001637618"/>
    </source>
</evidence>
<sequence>MDPLSIGMSAATALLPLAEKGLDLAGKGLDLAGKGLDLVGKMLDLKKPAGEGDPGKICKDVHQNNSIKITYNA</sequence>
<reference evidence="1" key="1">
    <citation type="submission" date="2022-11" db="EMBL/GenBank/DDBJ databases">
        <title>Draft genome sequences of strains of Pseudomonas imrae sp. nov.</title>
        <authorList>
            <person name="Salva Serra F."/>
            <person name="Nimje P."/>
            <person name="Moore E.R.B."/>
            <person name="Marathe N.P."/>
        </authorList>
    </citation>
    <scope>NUCLEOTIDE SEQUENCE</scope>
    <source>
        <strain evidence="1">15FMM2</strain>
    </source>
</reference>